<protein>
    <submittedName>
        <fullName evidence="7">Uncharacterized protein</fullName>
    </submittedName>
</protein>
<reference evidence="7" key="1">
    <citation type="submission" date="2020-11" db="EMBL/GenBank/DDBJ databases">
        <authorList>
            <person name="Tran Van P."/>
        </authorList>
    </citation>
    <scope>NUCLEOTIDE SEQUENCE</scope>
</reference>
<dbReference type="OrthoDB" id="19981at2759"/>
<evidence type="ECO:0000256" key="4">
    <source>
        <dbReference type="ARBA" id="ARBA00022989"/>
    </source>
</evidence>
<keyword evidence="4 6" id="KW-1133">Transmembrane helix</keyword>
<feature type="transmembrane region" description="Helical" evidence="6">
    <location>
        <begin position="132"/>
        <end position="150"/>
    </location>
</feature>
<evidence type="ECO:0000256" key="5">
    <source>
        <dbReference type="ARBA" id="ARBA00023136"/>
    </source>
</evidence>
<accession>A0A7R8XDD2</accession>
<evidence type="ECO:0000256" key="6">
    <source>
        <dbReference type="SAM" id="Phobius"/>
    </source>
</evidence>
<dbReference type="PANTHER" id="PTHR31394:SF1">
    <property type="entry name" value="TRANSMEMBRANE PROTEIN 199"/>
    <property type="match status" value="1"/>
</dbReference>
<evidence type="ECO:0000256" key="1">
    <source>
        <dbReference type="ARBA" id="ARBA00004477"/>
    </source>
</evidence>
<dbReference type="EMBL" id="LR901038">
    <property type="protein sequence ID" value="CAD7247640.1"/>
    <property type="molecule type" value="Genomic_DNA"/>
</dbReference>
<keyword evidence="8" id="KW-1185">Reference proteome</keyword>
<sequence>MQVIVKPSQRFLDTLKGLREEGISDESLRDAVRMLKKGKIDTIELTYEHLKNCSKLLPDGVSLHTLIEESMVVLPRPYIPPRNPELEKRIQRLRKEQENRQYQEMTKNLTFSRQKPQQDTIGFQMRELNAQIISVAQFIVTVGGAFVFVYKAMEYGLPTPYIPGQVLAGIFAAIIVAVAELYFLMKEIAHSDRAIK</sequence>
<keyword evidence="5 6" id="KW-0472">Membrane</keyword>
<comment type="subcellular location">
    <subcellularLocation>
        <location evidence="1">Endoplasmic reticulum membrane</location>
        <topology evidence="1">Multi-pass membrane protein</topology>
    </subcellularLocation>
</comment>
<dbReference type="GO" id="GO:0070072">
    <property type="term" value="P:vacuolar proton-transporting V-type ATPase complex assembly"/>
    <property type="evidence" value="ECO:0007669"/>
    <property type="project" value="InterPro"/>
</dbReference>
<dbReference type="Pfam" id="PF11712">
    <property type="entry name" value="Vma12"/>
    <property type="match status" value="1"/>
</dbReference>
<feature type="transmembrane region" description="Helical" evidence="6">
    <location>
        <begin position="162"/>
        <end position="184"/>
    </location>
</feature>
<name>A0A7R8XDD2_9CRUS</name>
<dbReference type="GO" id="GO:0005789">
    <property type="term" value="C:endoplasmic reticulum membrane"/>
    <property type="evidence" value="ECO:0007669"/>
    <property type="project" value="UniProtKB-SubCell"/>
</dbReference>
<keyword evidence="3" id="KW-0256">Endoplasmic reticulum</keyword>
<keyword evidence="2 6" id="KW-0812">Transmembrane</keyword>
<dbReference type="PANTHER" id="PTHR31394">
    <property type="entry name" value="TRANSMEMBRANE PROTEIN 199"/>
    <property type="match status" value="1"/>
</dbReference>
<evidence type="ECO:0000256" key="3">
    <source>
        <dbReference type="ARBA" id="ARBA00022824"/>
    </source>
</evidence>
<dbReference type="AlphaFoldDB" id="A0A7R8XDD2"/>
<gene>
    <name evidence="7" type="ORF">DSTB1V02_LOCUS7465</name>
</gene>
<dbReference type="EMBL" id="CAJPEV010001521">
    <property type="protein sequence ID" value="CAG0893119.1"/>
    <property type="molecule type" value="Genomic_DNA"/>
</dbReference>
<evidence type="ECO:0000256" key="2">
    <source>
        <dbReference type="ARBA" id="ARBA00022692"/>
    </source>
</evidence>
<organism evidence="7">
    <name type="scientific">Darwinula stevensoni</name>
    <dbReference type="NCBI Taxonomy" id="69355"/>
    <lineage>
        <taxon>Eukaryota</taxon>
        <taxon>Metazoa</taxon>
        <taxon>Ecdysozoa</taxon>
        <taxon>Arthropoda</taxon>
        <taxon>Crustacea</taxon>
        <taxon>Oligostraca</taxon>
        <taxon>Ostracoda</taxon>
        <taxon>Podocopa</taxon>
        <taxon>Podocopida</taxon>
        <taxon>Darwinulocopina</taxon>
        <taxon>Darwinuloidea</taxon>
        <taxon>Darwinulidae</taxon>
        <taxon>Darwinula</taxon>
    </lineage>
</organism>
<evidence type="ECO:0000313" key="7">
    <source>
        <dbReference type="EMBL" id="CAD7247640.1"/>
    </source>
</evidence>
<dbReference type="InterPro" id="IPR021013">
    <property type="entry name" value="ATPase_Vma12"/>
</dbReference>
<dbReference type="Proteomes" id="UP000677054">
    <property type="component" value="Unassembled WGS sequence"/>
</dbReference>
<evidence type="ECO:0000313" key="8">
    <source>
        <dbReference type="Proteomes" id="UP000677054"/>
    </source>
</evidence>
<proteinExistence type="predicted"/>